<evidence type="ECO:0000313" key="2">
    <source>
        <dbReference type="Proteomes" id="UP000233551"/>
    </source>
</evidence>
<proteinExistence type="predicted"/>
<dbReference type="Proteomes" id="UP000233551">
    <property type="component" value="Unassembled WGS sequence"/>
</dbReference>
<name>A0A2I0JIF6_PUNGR</name>
<dbReference type="AlphaFoldDB" id="A0A2I0JIF6"/>
<keyword evidence="2" id="KW-1185">Reference proteome</keyword>
<dbReference type="EMBL" id="PGOL01001679">
    <property type="protein sequence ID" value="PKI55763.1"/>
    <property type="molecule type" value="Genomic_DNA"/>
</dbReference>
<reference evidence="1 2" key="1">
    <citation type="submission" date="2017-11" db="EMBL/GenBank/DDBJ databases">
        <title>De-novo sequencing of pomegranate (Punica granatum L.) genome.</title>
        <authorList>
            <person name="Akparov Z."/>
            <person name="Amiraslanov A."/>
            <person name="Hajiyeva S."/>
            <person name="Abbasov M."/>
            <person name="Kaur K."/>
            <person name="Hamwieh A."/>
            <person name="Solovyev V."/>
            <person name="Salamov A."/>
            <person name="Braich B."/>
            <person name="Kosarev P."/>
            <person name="Mahmoud A."/>
            <person name="Hajiyev E."/>
            <person name="Babayeva S."/>
            <person name="Izzatullayeva V."/>
            <person name="Mammadov A."/>
            <person name="Mammadov A."/>
            <person name="Sharifova S."/>
            <person name="Ojaghi J."/>
            <person name="Eynullazada K."/>
            <person name="Bayramov B."/>
            <person name="Abdulazimova A."/>
            <person name="Shahmuradov I."/>
        </authorList>
    </citation>
    <scope>NUCLEOTIDE SEQUENCE [LARGE SCALE GENOMIC DNA]</scope>
    <source>
        <strain evidence="2">cv. AG2017</strain>
        <tissue evidence="1">Leaf</tissue>
    </source>
</reference>
<protein>
    <submittedName>
        <fullName evidence="1">Uncharacterized protein</fullName>
    </submittedName>
</protein>
<sequence>MERELIFFSLSLYLSRNQIPKASVAVGAFGGPPSFSPSLFPLSLSPLGLMDACRQRRPRLYRCSWTASLCHAKSLAQHRLRPSAACVSLLLLSVGLPSRRPLRPLHVDLNRAEQLQFQPNRALIGPSSTCPTPRKLRY</sequence>
<gene>
    <name evidence="1" type="ORF">CRG98_023854</name>
</gene>
<evidence type="ECO:0000313" key="1">
    <source>
        <dbReference type="EMBL" id="PKI55763.1"/>
    </source>
</evidence>
<accession>A0A2I0JIF6</accession>
<organism evidence="1 2">
    <name type="scientific">Punica granatum</name>
    <name type="common">Pomegranate</name>
    <dbReference type="NCBI Taxonomy" id="22663"/>
    <lineage>
        <taxon>Eukaryota</taxon>
        <taxon>Viridiplantae</taxon>
        <taxon>Streptophyta</taxon>
        <taxon>Embryophyta</taxon>
        <taxon>Tracheophyta</taxon>
        <taxon>Spermatophyta</taxon>
        <taxon>Magnoliopsida</taxon>
        <taxon>eudicotyledons</taxon>
        <taxon>Gunneridae</taxon>
        <taxon>Pentapetalae</taxon>
        <taxon>rosids</taxon>
        <taxon>malvids</taxon>
        <taxon>Myrtales</taxon>
        <taxon>Lythraceae</taxon>
        <taxon>Punica</taxon>
    </lineage>
</organism>
<comment type="caution">
    <text evidence="1">The sequence shown here is derived from an EMBL/GenBank/DDBJ whole genome shotgun (WGS) entry which is preliminary data.</text>
</comment>